<keyword evidence="2" id="KW-1185">Reference proteome</keyword>
<dbReference type="EMBL" id="MU275909">
    <property type="protein sequence ID" value="KAI0047183.1"/>
    <property type="molecule type" value="Genomic_DNA"/>
</dbReference>
<evidence type="ECO:0000313" key="2">
    <source>
        <dbReference type="Proteomes" id="UP000814033"/>
    </source>
</evidence>
<proteinExistence type="predicted"/>
<evidence type="ECO:0000313" key="1">
    <source>
        <dbReference type="EMBL" id="KAI0047183.1"/>
    </source>
</evidence>
<dbReference type="Proteomes" id="UP000814033">
    <property type="component" value="Unassembled WGS sequence"/>
</dbReference>
<accession>A0ACB8RUI4</accession>
<name>A0ACB8RUI4_9AGAM</name>
<organism evidence="1 2">
    <name type="scientific">Auriscalpium vulgare</name>
    <dbReference type="NCBI Taxonomy" id="40419"/>
    <lineage>
        <taxon>Eukaryota</taxon>
        <taxon>Fungi</taxon>
        <taxon>Dikarya</taxon>
        <taxon>Basidiomycota</taxon>
        <taxon>Agaricomycotina</taxon>
        <taxon>Agaricomycetes</taxon>
        <taxon>Russulales</taxon>
        <taxon>Auriscalpiaceae</taxon>
        <taxon>Auriscalpium</taxon>
    </lineage>
</organism>
<gene>
    <name evidence="1" type="ORF">FA95DRAFT_1559339</name>
</gene>
<reference evidence="1" key="1">
    <citation type="submission" date="2021-02" db="EMBL/GenBank/DDBJ databases">
        <authorList>
            <consortium name="DOE Joint Genome Institute"/>
            <person name="Ahrendt S."/>
            <person name="Looney B.P."/>
            <person name="Miyauchi S."/>
            <person name="Morin E."/>
            <person name="Drula E."/>
            <person name="Courty P.E."/>
            <person name="Chicoki N."/>
            <person name="Fauchery L."/>
            <person name="Kohler A."/>
            <person name="Kuo A."/>
            <person name="Labutti K."/>
            <person name="Pangilinan J."/>
            <person name="Lipzen A."/>
            <person name="Riley R."/>
            <person name="Andreopoulos W."/>
            <person name="He G."/>
            <person name="Johnson J."/>
            <person name="Barry K.W."/>
            <person name="Grigoriev I.V."/>
            <person name="Nagy L."/>
            <person name="Hibbett D."/>
            <person name="Henrissat B."/>
            <person name="Matheny P.B."/>
            <person name="Labbe J."/>
            <person name="Martin F."/>
        </authorList>
    </citation>
    <scope>NUCLEOTIDE SEQUENCE</scope>
    <source>
        <strain evidence="1">FP105234-sp</strain>
    </source>
</reference>
<reference evidence="1" key="2">
    <citation type="journal article" date="2022" name="New Phytol.">
        <title>Evolutionary transition to the ectomycorrhizal habit in the genomes of a hyperdiverse lineage of mushroom-forming fungi.</title>
        <authorList>
            <person name="Looney B."/>
            <person name="Miyauchi S."/>
            <person name="Morin E."/>
            <person name="Drula E."/>
            <person name="Courty P.E."/>
            <person name="Kohler A."/>
            <person name="Kuo A."/>
            <person name="LaButti K."/>
            <person name="Pangilinan J."/>
            <person name="Lipzen A."/>
            <person name="Riley R."/>
            <person name="Andreopoulos W."/>
            <person name="He G."/>
            <person name="Johnson J."/>
            <person name="Nolan M."/>
            <person name="Tritt A."/>
            <person name="Barry K.W."/>
            <person name="Grigoriev I.V."/>
            <person name="Nagy L.G."/>
            <person name="Hibbett D."/>
            <person name="Henrissat B."/>
            <person name="Matheny P.B."/>
            <person name="Labbe J."/>
            <person name="Martin F.M."/>
        </authorList>
    </citation>
    <scope>NUCLEOTIDE SEQUENCE</scope>
    <source>
        <strain evidence="1">FP105234-sp</strain>
    </source>
</reference>
<comment type="caution">
    <text evidence="1">The sequence shown here is derived from an EMBL/GenBank/DDBJ whole genome shotgun (WGS) entry which is preliminary data.</text>
</comment>
<protein>
    <submittedName>
        <fullName evidence="1">Uncharacterized protein</fullName>
    </submittedName>
</protein>
<sequence length="96" mass="10713">MMVDRPRSADELLYHLARAVREVLAVRFSFLPPAIGNADWPMAAQGRADRDLHVAAPPHALALDGLRPEDVTIVGALNLEEGKWFPILRVAHRPTW</sequence>